<evidence type="ECO:0000313" key="7">
    <source>
        <dbReference type="Proteomes" id="UP000180246"/>
    </source>
</evidence>
<dbReference type="InterPro" id="IPR001969">
    <property type="entry name" value="Aspartic_peptidase_AS"/>
</dbReference>
<evidence type="ECO:0000256" key="1">
    <source>
        <dbReference type="ARBA" id="ARBA00009136"/>
    </source>
</evidence>
<comment type="caution">
    <text evidence="6">The sequence shown here is derived from an EMBL/GenBank/DDBJ whole genome shotgun (WGS) entry which is preliminary data.</text>
</comment>
<feature type="signal peptide" evidence="5">
    <location>
        <begin position="1"/>
        <end position="23"/>
    </location>
</feature>
<dbReference type="InterPro" id="IPR034122">
    <property type="entry name" value="Retropepsin-like_bacterial"/>
</dbReference>
<keyword evidence="2 6" id="KW-0645">Protease</keyword>
<dbReference type="AlphaFoldDB" id="A0A1S2N768"/>
<dbReference type="RefSeq" id="WP_177185515.1">
    <property type="nucleotide sequence ID" value="NZ_DAMCQJ010000005.1"/>
</dbReference>
<dbReference type="SUPFAM" id="SSF50630">
    <property type="entry name" value="Acid proteases"/>
    <property type="match status" value="2"/>
</dbReference>
<dbReference type="EMBL" id="JRYB01000001">
    <property type="protein sequence ID" value="OIJ40895.1"/>
    <property type="molecule type" value="Genomic_DNA"/>
</dbReference>
<dbReference type="GO" id="GO:0004190">
    <property type="term" value="F:aspartic-type endopeptidase activity"/>
    <property type="evidence" value="ECO:0007669"/>
    <property type="project" value="UniProtKB-KW"/>
</dbReference>
<dbReference type="Gene3D" id="1.25.40.10">
    <property type="entry name" value="Tetratricopeptide repeat domain"/>
    <property type="match status" value="1"/>
</dbReference>
<dbReference type="PANTHER" id="PTHR12917:SF1">
    <property type="entry name" value="AT13091P"/>
    <property type="match status" value="1"/>
</dbReference>
<dbReference type="Pfam" id="PF13650">
    <property type="entry name" value="Asp_protease_2"/>
    <property type="match status" value="2"/>
</dbReference>
<evidence type="ECO:0000256" key="4">
    <source>
        <dbReference type="ARBA" id="ARBA00022801"/>
    </source>
</evidence>
<organism evidence="6 7">
    <name type="scientific">Massilia timonae</name>
    <dbReference type="NCBI Taxonomy" id="47229"/>
    <lineage>
        <taxon>Bacteria</taxon>
        <taxon>Pseudomonadati</taxon>
        <taxon>Pseudomonadota</taxon>
        <taxon>Betaproteobacteria</taxon>
        <taxon>Burkholderiales</taxon>
        <taxon>Oxalobacteraceae</taxon>
        <taxon>Telluria group</taxon>
        <taxon>Massilia</taxon>
    </lineage>
</organism>
<dbReference type="Gene3D" id="2.40.70.10">
    <property type="entry name" value="Acid Proteases"/>
    <property type="match status" value="2"/>
</dbReference>
<dbReference type="InterPro" id="IPR021109">
    <property type="entry name" value="Peptidase_aspartic_dom_sf"/>
</dbReference>
<feature type="chain" id="PRO_5012051632" evidence="5">
    <location>
        <begin position="24"/>
        <end position="501"/>
    </location>
</feature>
<proteinExistence type="inferred from homology"/>
<evidence type="ECO:0000256" key="5">
    <source>
        <dbReference type="SAM" id="SignalP"/>
    </source>
</evidence>
<name>A0A1S2N768_9BURK</name>
<dbReference type="InterPro" id="IPR011990">
    <property type="entry name" value="TPR-like_helical_dom_sf"/>
</dbReference>
<comment type="similarity">
    <text evidence="1">Belongs to the DDI1 family.</text>
</comment>
<dbReference type="Proteomes" id="UP000180246">
    <property type="component" value="Unassembled WGS sequence"/>
</dbReference>
<keyword evidence="3" id="KW-0064">Aspartyl protease</keyword>
<dbReference type="SUPFAM" id="SSF81901">
    <property type="entry name" value="HCP-like"/>
    <property type="match status" value="1"/>
</dbReference>
<accession>A0A1S2N768</accession>
<protein>
    <submittedName>
        <fullName evidence="6">Clan AA aspartic protease, family protein</fullName>
    </submittedName>
</protein>
<reference evidence="6 7" key="1">
    <citation type="submission" date="2014-10" db="EMBL/GenBank/DDBJ databases">
        <authorList>
            <person name="Seo M.-J."/>
            <person name="Seok Y.J."/>
            <person name="Cha I.-T."/>
        </authorList>
    </citation>
    <scope>NUCLEOTIDE SEQUENCE [LARGE SCALE GENOMIC DNA]</scope>
    <source>
        <strain evidence="6 7">NEU</strain>
    </source>
</reference>
<evidence type="ECO:0000256" key="3">
    <source>
        <dbReference type="ARBA" id="ARBA00022750"/>
    </source>
</evidence>
<keyword evidence="4" id="KW-0378">Hydrolase</keyword>
<dbReference type="PROSITE" id="PS00141">
    <property type="entry name" value="ASP_PROTEASE"/>
    <property type="match status" value="1"/>
</dbReference>
<dbReference type="GO" id="GO:0006508">
    <property type="term" value="P:proteolysis"/>
    <property type="evidence" value="ECO:0007669"/>
    <property type="project" value="UniProtKB-KW"/>
</dbReference>
<keyword evidence="5" id="KW-0732">Signal</keyword>
<evidence type="ECO:0000313" key="6">
    <source>
        <dbReference type="EMBL" id="OIJ40895.1"/>
    </source>
</evidence>
<sequence length="501" mass="54524">MTSIASMLSVFLAPLLFFLPLLAAAQTSCQFLQVAQVPLHYAGSGLGLTMTGEINDKRATLLPDTGAGVTYLTRTGVERHGLTQRPTGRYVQGVAGKSRLYEARVAQFTVGPVRARDLYLSVVGETSFTPRFDAIVGAAFLLQSDLEFSLATKELRFFRPQRCGSTWLAYWDKNASVIPFRQHEELTANPQFFVHINGARLTAMIDSGASITTITRRAAHRAGIDLDGPRAQRVANAHGVGKQSVGAWIARADTFKIGDATVHDPEFDVIDSQLSVDVLLGVDFLRTHRVLFAMSQGKLYVSYLGGQPFDSRREVRPWMRQEAEAGNADAWYTMAGMAVSERAMNKDPAAAKAYLERAAALGQREASLSLGVRMLVQGKPEQAATLLRASLGEGHTGRNGALWLYLAQLRAGDPQARAELEARFKEHSDWPRPVVDYFLDKIDGGKLLAASDTPARACFAANLVLLHEETLGKPASVALPNDCKAIREQYQSAGAGTDMAL</sequence>
<gene>
    <name evidence="6" type="ORF">LO55_2045</name>
</gene>
<evidence type="ECO:0000256" key="2">
    <source>
        <dbReference type="ARBA" id="ARBA00022670"/>
    </source>
</evidence>
<dbReference type="PANTHER" id="PTHR12917">
    <property type="entry name" value="ASPARTYL PROTEASE DDI-RELATED"/>
    <property type="match status" value="1"/>
</dbReference>
<dbReference type="CDD" id="cd05483">
    <property type="entry name" value="retropepsin_like_bacteria"/>
    <property type="match status" value="2"/>
</dbReference>